<evidence type="ECO:0000313" key="3">
    <source>
        <dbReference type="Proteomes" id="UP000033048"/>
    </source>
</evidence>
<gene>
    <name evidence="2" type="ORF">MCMEM_1257</name>
</gene>
<dbReference type="KEGG" id="mmet:MCMEM_1257"/>
<accession>A0A0E3X047</accession>
<feature type="domain" description="DUF306" evidence="1">
    <location>
        <begin position="70"/>
        <end position="158"/>
    </location>
</feature>
<dbReference type="PROSITE" id="PS51257">
    <property type="entry name" value="PROKAR_LIPOPROTEIN"/>
    <property type="match status" value="1"/>
</dbReference>
<reference evidence="2 3" key="1">
    <citation type="submission" date="2014-07" db="EMBL/GenBank/DDBJ databases">
        <title>Methanogenic archaea and the global carbon cycle.</title>
        <authorList>
            <person name="Henriksen J.R."/>
            <person name="Luke J."/>
            <person name="Reinhart S."/>
            <person name="Benedict M.N."/>
            <person name="Youngblut N.D."/>
            <person name="Metcalf M.E."/>
            <person name="Whitaker R.J."/>
            <person name="Metcalf W.W."/>
        </authorList>
    </citation>
    <scope>NUCLEOTIDE SEQUENCE [LARGE SCALE GENOMIC DNA]</scope>
    <source>
        <strain evidence="2 3">MM1</strain>
    </source>
</reference>
<proteinExistence type="predicted"/>
<dbReference type="PATRIC" id="fig|1434104.5.peg.1377"/>
<protein>
    <recommendedName>
        <fullName evidence="1">DUF306 domain-containing protein</fullName>
    </recommendedName>
</protein>
<dbReference type="PANTHER" id="PTHR35535:SF2">
    <property type="entry name" value="DUF306 DOMAIN-CONTAINING PROTEIN"/>
    <property type="match status" value="1"/>
</dbReference>
<dbReference type="GeneID" id="24893801"/>
<keyword evidence="3" id="KW-1185">Reference proteome</keyword>
<organism evidence="2 3">
    <name type="scientific">Methanococcoides methylutens MM1</name>
    <dbReference type="NCBI Taxonomy" id="1434104"/>
    <lineage>
        <taxon>Archaea</taxon>
        <taxon>Methanobacteriati</taxon>
        <taxon>Methanobacteriota</taxon>
        <taxon>Stenosarchaea group</taxon>
        <taxon>Methanomicrobia</taxon>
        <taxon>Methanosarcinales</taxon>
        <taxon>Methanosarcinaceae</taxon>
        <taxon>Methanococcoides</taxon>
    </lineage>
</organism>
<dbReference type="InterPro" id="IPR053147">
    <property type="entry name" value="Hsp_HslJ-like"/>
</dbReference>
<dbReference type="InterPro" id="IPR038670">
    <property type="entry name" value="HslJ-like_sf"/>
</dbReference>
<evidence type="ECO:0000313" key="2">
    <source>
        <dbReference type="EMBL" id="AKB85310.1"/>
    </source>
</evidence>
<name>A0A0E3X047_METMT</name>
<dbReference type="Gene3D" id="2.40.128.270">
    <property type="match status" value="1"/>
</dbReference>
<dbReference type="HOGENOM" id="CLU_1438138_0_0_2"/>
<dbReference type="STRING" id="1434104.MCMEM_1257"/>
<dbReference type="Proteomes" id="UP000033048">
    <property type="component" value="Chromosome"/>
</dbReference>
<dbReference type="PANTHER" id="PTHR35535">
    <property type="entry name" value="HEAT SHOCK PROTEIN HSLJ"/>
    <property type="match status" value="1"/>
</dbReference>
<dbReference type="OrthoDB" id="140758at2157"/>
<dbReference type="Pfam" id="PF03724">
    <property type="entry name" value="META"/>
    <property type="match status" value="1"/>
</dbReference>
<dbReference type="EMBL" id="CP009518">
    <property type="protein sequence ID" value="AKB85310.1"/>
    <property type="molecule type" value="Genomic_DNA"/>
</dbReference>
<dbReference type="AlphaFoldDB" id="A0A0E3X047"/>
<evidence type="ECO:0000259" key="1">
    <source>
        <dbReference type="Pfam" id="PF03724"/>
    </source>
</evidence>
<sequence>MNTQKILSIFMIFAVLTGTMLALGCTEADNENDFVETEHDEETTIPLDEITNIEWQWSGLIETLPASHSVVPDPENYTITFSENGTYSIKADCNRGSGSYTLEDNKMTIAPGPITLAYCGPESLDSQYLSLLGNVTAVSMEDGKLVLETGENGDRMLFIKGEIVEQ</sequence>
<dbReference type="InterPro" id="IPR005184">
    <property type="entry name" value="DUF306_Meta_HslJ"/>
</dbReference>
<dbReference type="RefSeq" id="WP_052721360.1">
    <property type="nucleotide sequence ID" value="NZ_CP009518.1"/>
</dbReference>